<dbReference type="PANTHER" id="PTHR43157:SF31">
    <property type="entry name" value="PHOSPHATIDYLINOSITOL-GLYCAN BIOSYNTHESIS CLASS F PROTEIN"/>
    <property type="match status" value="1"/>
</dbReference>
<reference evidence="4" key="1">
    <citation type="journal article" date="2019" name="Int. J. Syst. Evol. Microbiol.">
        <title>The Global Catalogue of Microorganisms (GCM) 10K type strain sequencing project: providing services to taxonomists for standard genome sequencing and annotation.</title>
        <authorList>
            <consortium name="The Broad Institute Genomics Platform"/>
            <consortium name="The Broad Institute Genome Sequencing Center for Infectious Disease"/>
            <person name="Wu L."/>
            <person name="Ma J."/>
        </authorList>
    </citation>
    <scope>NUCLEOTIDE SEQUENCE [LARGE SCALE GENOMIC DNA]</scope>
    <source>
        <strain evidence="4">JCM 14307</strain>
    </source>
</reference>
<gene>
    <name evidence="3" type="ORF">GCM10009745_71440</name>
</gene>
<evidence type="ECO:0000313" key="4">
    <source>
        <dbReference type="Proteomes" id="UP001500280"/>
    </source>
</evidence>
<dbReference type="SUPFAM" id="SSF51735">
    <property type="entry name" value="NAD(P)-binding Rossmann-fold domains"/>
    <property type="match status" value="1"/>
</dbReference>
<evidence type="ECO:0000256" key="1">
    <source>
        <dbReference type="ARBA" id="ARBA00023002"/>
    </source>
</evidence>
<keyword evidence="1" id="KW-0560">Oxidoreductase</keyword>
<dbReference type="Gene3D" id="3.40.50.720">
    <property type="entry name" value="NAD(P)-binding Rossmann-like Domain"/>
    <property type="match status" value="1"/>
</dbReference>
<dbReference type="PANTHER" id="PTHR43157">
    <property type="entry name" value="PHOSPHATIDYLINOSITOL-GLYCAN BIOSYNTHESIS CLASS F PROTEIN-RELATED"/>
    <property type="match status" value="1"/>
</dbReference>
<dbReference type="NCBIfam" id="NF004846">
    <property type="entry name" value="PRK06197.1"/>
    <property type="match status" value="1"/>
</dbReference>
<accession>A0ABP4UYP8</accession>
<comment type="caution">
    <text evidence="3">The sequence shown here is derived from an EMBL/GenBank/DDBJ whole genome shotgun (WGS) entry which is preliminary data.</text>
</comment>
<dbReference type="Proteomes" id="UP001500280">
    <property type="component" value="Unassembled WGS sequence"/>
</dbReference>
<proteinExistence type="predicted"/>
<dbReference type="InterPro" id="IPR036291">
    <property type="entry name" value="NAD(P)-bd_dom_sf"/>
</dbReference>
<dbReference type="PRINTS" id="PR00081">
    <property type="entry name" value="GDHRDH"/>
</dbReference>
<keyword evidence="4" id="KW-1185">Reference proteome</keyword>
<dbReference type="CDD" id="cd05327">
    <property type="entry name" value="retinol-DH_like_SDR_c_like"/>
    <property type="match status" value="1"/>
</dbReference>
<dbReference type="RefSeq" id="WP_344162408.1">
    <property type="nucleotide sequence ID" value="NZ_BAAANF010000023.1"/>
</dbReference>
<sequence>MAPQPWTVSQIPDQYGRIAVVTGANTGLGFAAADGLAQCGAVVVLACRNDQRATAAADRIRTKTPGALIHTLPLDLASLSSIRAGARRLREDFTHIDLLVNNAGAIRRRHSVTADGFESTMAVNHLGPFAFTGLVLDLLTGTPGSRIVTVSSNAHRRATIDPGNLDPDRHGAYRFSTAYGRTKLANLLFTYELNRRLKADRASTIAVAAHAGLSRTEGGREMNWVIKRLSDPKINPIVLAFSQSAEMGALATLRAATDPLAGGGDYYGPTRRGGLIGNPEPVDSSQRSHNEELQRQLWEQSERLTGVTYPLGAP</sequence>
<organism evidence="3 4">
    <name type="scientific">Kribbella yunnanensis</name>
    <dbReference type="NCBI Taxonomy" id="190194"/>
    <lineage>
        <taxon>Bacteria</taxon>
        <taxon>Bacillati</taxon>
        <taxon>Actinomycetota</taxon>
        <taxon>Actinomycetes</taxon>
        <taxon>Propionibacteriales</taxon>
        <taxon>Kribbellaceae</taxon>
        <taxon>Kribbella</taxon>
    </lineage>
</organism>
<protein>
    <submittedName>
        <fullName evidence="3">SDR family NAD(P)-dependent oxidoreductase</fullName>
    </submittedName>
</protein>
<feature type="region of interest" description="Disordered" evidence="2">
    <location>
        <begin position="267"/>
        <end position="294"/>
    </location>
</feature>
<dbReference type="InterPro" id="IPR002347">
    <property type="entry name" value="SDR_fam"/>
</dbReference>
<dbReference type="Pfam" id="PF00106">
    <property type="entry name" value="adh_short"/>
    <property type="match status" value="1"/>
</dbReference>
<evidence type="ECO:0000313" key="3">
    <source>
        <dbReference type="EMBL" id="GAA1712908.1"/>
    </source>
</evidence>
<evidence type="ECO:0000256" key="2">
    <source>
        <dbReference type="SAM" id="MobiDB-lite"/>
    </source>
</evidence>
<name>A0ABP4UYP8_9ACTN</name>
<dbReference type="EMBL" id="BAAANF010000023">
    <property type="protein sequence ID" value="GAA1712908.1"/>
    <property type="molecule type" value="Genomic_DNA"/>
</dbReference>